<dbReference type="EMBL" id="FMWK01000004">
    <property type="protein sequence ID" value="SCZ77886.1"/>
    <property type="molecule type" value="Genomic_DNA"/>
</dbReference>
<evidence type="ECO:0000313" key="2">
    <source>
        <dbReference type="Proteomes" id="UP000199428"/>
    </source>
</evidence>
<dbReference type="SUPFAM" id="SSF48452">
    <property type="entry name" value="TPR-like"/>
    <property type="match status" value="1"/>
</dbReference>
<dbReference type="InterPro" id="IPR019734">
    <property type="entry name" value="TPR_rpt"/>
</dbReference>
<gene>
    <name evidence="1" type="ORF">SAMN02910350_00980</name>
</gene>
<dbReference type="SMART" id="SM00028">
    <property type="entry name" value="TPR"/>
    <property type="match status" value="2"/>
</dbReference>
<proteinExistence type="predicted"/>
<evidence type="ECO:0000313" key="1">
    <source>
        <dbReference type="EMBL" id="SCZ77886.1"/>
    </source>
</evidence>
<name>A0A1G5RV42_PSEXY</name>
<dbReference type="RefSeq" id="WP_090161799.1">
    <property type="nucleotide sequence ID" value="NZ_FMWK01000004.1"/>
</dbReference>
<dbReference type="Pfam" id="PF14559">
    <property type="entry name" value="TPR_19"/>
    <property type="match status" value="1"/>
</dbReference>
<organism evidence="1 2">
    <name type="scientific">Pseudobutyrivibrio xylanivorans</name>
    <dbReference type="NCBI Taxonomy" id="185007"/>
    <lineage>
        <taxon>Bacteria</taxon>
        <taxon>Bacillati</taxon>
        <taxon>Bacillota</taxon>
        <taxon>Clostridia</taxon>
        <taxon>Lachnospirales</taxon>
        <taxon>Lachnospiraceae</taxon>
        <taxon>Pseudobutyrivibrio</taxon>
    </lineage>
</organism>
<dbReference type="InterPro" id="IPR011990">
    <property type="entry name" value="TPR-like_helical_dom_sf"/>
</dbReference>
<dbReference type="AlphaFoldDB" id="A0A1G5RV42"/>
<protein>
    <submittedName>
        <fullName evidence="1">Tetratricopeptide repeat-containing protein</fullName>
    </submittedName>
</protein>
<dbReference type="Gene3D" id="1.25.40.10">
    <property type="entry name" value="Tetratricopeptide repeat domain"/>
    <property type="match status" value="1"/>
</dbReference>
<accession>A0A1G5RV42</accession>
<reference evidence="1 2" key="1">
    <citation type="submission" date="2016-10" db="EMBL/GenBank/DDBJ databases">
        <authorList>
            <person name="de Groot N.N."/>
        </authorList>
    </citation>
    <scope>NUCLEOTIDE SEQUENCE [LARGE SCALE GENOMIC DNA]</scope>
    <source>
        <strain evidence="1 2">DSM 10317</strain>
    </source>
</reference>
<dbReference type="Proteomes" id="UP000199428">
    <property type="component" value="Unassembled WGS sequence"/>
</dbReference>
<sequence length="315" mass="36387">MASSEQIAKEYYEKGMELIRVNSIELGIDNLNMAKSIYEELDDSTNYIMTLRGLAIAYGIMGYDSKMLYKCLNAFDFLDKNRIRGAKHFFYATICNRYMLLGDYDSAINYGKMAMQDLEDYGESFDNKPHSYLVACLNLAYCYLQTHRFNDAEKYLRRASDIATKNDMHYHDFSLTVLNASLHHQMGDDKYIYDHLDNLAGLMKDPSITIHDYLEDLKLLVDTFCSMKEYERAEAVARNLESSATITDNHHLKLETAKLYMNIYKRSGDDDKYRQACVLYAEENIAYQKAQDAEHLLEMDTSIALSIADTPLELL</sequence>